<dbReference type="PROSITE" id="PS51318">
    <property type="entry name" value="TAT"/>
    <property type="match status" value="1"/>
</dbReference>
<dbReference type="Proteomes" id="UP000435304">
    <property type="component" value="Unassembled WGS sequence"/>
</dbReference>
<dbReference type="InterPro" id="IPR006311">
    <property type="entry name" value="TAT_signal"/>
</dbReference>
<evidence type="ECO:0000313" key="5">
    <source>
        <dbReference type="EMBL" id="MVA77563.1"/>
    </source>
</evidence>
<comment type="caution">
    <text evidence="5">The sequence shown here is derived from an EMBL/GenBank/DDBJ whole genome shotgun (WGS) entry which is preliminary data.</text>
</comment>
<evidence type="ECO:0000313" key="6">
    <source>
        <dbReference type="Proteomes" id="UP000435304"/>
    </source>
</evidence>
<organism evidence="5 6">
    <name type="scientific">Auraticoccus cholistanensis</name>
    <dbReference type="NCBI Taxonomy" id="2656650"/>
    <lineage>
        <taxon>Bacteria</taxon>
        <taxon>Bacillati</taxon>
        <taxon>Actinomycetota</taxon>
        <taxon>Actinomycetes</taxon>
        <taxon>Propionibacteriales</taxon>
        <taxon>Propionibacteriaceae</taxon>
        <taxon>Auraticoccus</taxon>
    </lineage>
</organism>
<proteinExistence type="inferred from homology"/>
<evidence type="ECO:0000256" key="4">
    <source>
        <dbReference type="ARBA" id="ARBA00022729"/>
    </source>
</evidence>
<comment type="similarity">
    <text evidence="2">Belongs to the bacterial solute-binding protein 1 family.</text>
</comment>
<name>A0A6A9V1V9_9ACTN</name>
<keyword evidence="4" id="KW-0732">Signal</keyword>
<dbReference type="PROSITE" id="PS51257">
    <property type="entry name" value="PROKAR_LIPOPROTEIN"/>
    <property type="match status" value="1"/>
</dbReference>
<evidence type="ECO:0000256" key="3">
    <source>
        <dbReference type="ARBA" id="ARBA00022448"/>
    </source>
</evidence>
<comment type="subcellular location">
    <subcellularLocation>
        <location evidence="1">Cell envelope</location>
    </subcellularLocation>
</comment>
<protein>
    <submittedName>
        <fullName evidence="5">Extracellular solute-binding protein</fullName>
    </submittedName>
</protein>
<dbReference type="PANTHER" id="PTHR43649:SF31">
    <property type="entry name" value="SN-GLYCEROL-3-PHOSPHATE-BINDING PERIPLASMIC PROTEIN UGPB"/>
    <property type="match status" value="1"/>
</dbReference>
<dbReference type="EMBL" id="WPCU01000010">
    <property type="protein sequence ID" value="MVA77563.1"/>
    <property type="molecule type" value="Genomic_DNA"/>
</dbReference>
<evidence type="ECO:0000256" key="1">
    <source>
        <dbReference type="ARBA" id="ARBA00004196"/>
    </source>
</evidence>
<dbReference type="CDD" id="cd13585">
    <property type="entry name" value="PBP2_TMBP_like"/>
    <property type="match status" value="1"/>
</dbReference>
<dbReference type="GO" id="GO:0030313">
    <property type="term" value="C:cell envelope"/>
    <property type="evidence" value="ECO:0007669"/>
    <property type="project" value="UniProtKB-SubCell"/>
</dbReference>
<dbReference type="SUPFAM" id="SSF53850">
    <property type="entry name" value="Periplasmic binding protein-like II"/>
    <property type="match status" value="1"/>
</dbReference>
<keyword evidence="3" id="KW-0813">Transport</keyword>
<accession>A0A6A9V1V9</accession>
<dbReference type="Gene3D" id="3.40.190.10">
    <property type="entry name" value="Periplasmic binding protein-like II"/>
    <property type="match status" value="1"/>
</dbReference>
<dbReference type="Pfam" id="PF01547">
    <property type="entry name" value="SBP_bac_1"/>
    <property type="match status" value="1"/>
</dbReference>
<dbReference type="InterPro" id="IPR050490">
    <property type="entry name" value="Bact_solute-bd_prot1"/>
</dbReference>
<reference evidence="5 6" key="1">
    <citation type="submission" date="2019-12" db="EMBL/GenBank/DDBJ databases">
        <title>Auraticoccus cholistani sp. nov., an actinomycete isolated from soil of Cholistan desert.</title>
        <authorList>
            <person name="Cheema M.T."/>
        </authorList>
    </citation>
    <scope>NUCLEOTIDE SEQUENCE [LARGE SCALE GENOMIC DNA]</scope>
    <source>
        <strain evidence="5 6">F435</strain>
    </source>
</reference>
<dbReference type="PANTHER" id="PTHR43649">
    <property type="entry name" value="ARABINOSE-BINDING PROTEIN-RELATED"/>
    <property type="match status" value="1"/>
</dbReference>
<evidence type="ECO:0000256" key="2">
    <source>
        <dbReference type="ARBA" id="ARBA00008520"/>
    </source>
</evidence>
<gene>
    <name evidence="5" type="ORF">GC722_16285</name>
</gene>
<dbReference type="InterPro" id="IPR006059">
    <property type="entry name" value="SBP"/>
</dbReference>
<sequence>MSARSAAPAISRRTVLGSAVGLGAAATVAGCSPAAQQEAPTGGASGTTRTVTVRLWDEQVEKAYRASFDAFTAKNPDIRVETTLVAYADYFTKLRTDVAGGNAEDLFWVNGSYIQPYIDNGNLMEIGADFDAQRGEWIQPAVEQYTRDGVLWGVPQLTDGGIAIYYNAELVEAAGLTPQDLTDLTWVPGGGSGDTFLPVLQQLTEDASGRRGDESGFDGTKPGTWGYSAAQDLQGIYYNFVGSAGGAFQQPDGTFVFDSPEGRDAFGYVVDLINTHRVAPAASNTNDNGDFTRDQFLQGKIALFQSGIYNLKNVADGADFEWGIVPIPAGPAGRVSVVNNIVVAGNAATADREATTRVLQWLGSAEGASYIGAEGAALPAVTGAQQAFSDYWAEQDVDPGQFAEQGQLPSISAPTGQNYGAALTAWKPFFDEMFLGRTPVDEALAEAQAAANEAING</sequence>
<dbReference type="AlphaFoldDB" id="A0A6A9V1V9"/>
<dbReference type="RefSeq" id="WP_156611826.1">
    <property type="nucleotide sequence ID" value="NZ_WPCU01000010.1"/>
</dbReference>
<keyword evidence="6" id="KW-1185">Reference proteome</keyword>